<evidence type="ECO:0000256" key="1">
    <source>
        <dbReference type="SAM" id="SignalP"/>
    </source>
</evidence>
<feature type="chain" id="PRO_5047521056" evidence="1">
    <location>
        <begin position="23"/>
        <end position="207"/>
    </location>
</feature>
<accession>A0ABQ5XP52</accession>
<proteinExistence type="predicted"/>
<comment type="caution">
    <text evidence="2">The sequence shown here is derived from an EMBL/GenBank/DDBJ whole genome shotgun (WGS) entry which is preliminary data.</text>
</comment>
<feature type="signal peptide" evidence="1">
    <location>
        <begin position="1"/>
        <end position="22"/>
    </location>
</feature>
<dbReference type="Proteomes" id="UP001156670">
    <property type="component" value="Unassembled WGS sequence"/>
</dbReference>
<keyword evidence="1" id="KW-0732">Signal</keyword>
<dbReference type="EMBL" id="BSOB01000018">
    <property type="protein sequence ID" value="GLQ93487.1"/>
    <property type="molecule type" value="Genomic_DNA"/>
</dbReference>
<evidence type="ECO:0000313" key="3">
    <source>
        <dbReference type="Proteomes" id="UP001156670"/>
    </source>
</evidence>
<gene>
    <name evidence="2" type="ORF">GCM10007901_24380</name>
</gene>
<reference evidence="3" key="1">
    <citation type="journal article" date="2019" name="Int. J. Syst. Evol. Microbiol.">
        <title>The Global Catalogue of Microorganisms (GCM) 10K type strain sequencing project: providing services to taxonomists for standard genome sequencing and annotation.</title>
        <authorList>
            <consortium name="The Broad Institute Genomics Platform"/>
            <consortium name="The Broad Institute Genome Sequencing Center for Infectious Disease"/>
            <person name="Wu L."/>
            <person name="Ma J."/>
        </authorList>
    </citation>
    <scope>NUCLEOTIDE SEQUENCE [LARGE SCALE GENOMIC DNA]</scope>
    <source>
        <strain evidence="3">NBRC 111980</strain>
    </source>
</reference>
<organism evidence="2 3">
    <name type="scientific">Dyella acidisoli</name>
    <dbReference type="NCBI Taxonomy" id="1867834"/>
    <lineage>
        <taxon>Bacteria</taxon>
        <taxon>Pseudomonadati</taxon>
        <taxon>Pseudomonadota</taxon>
        <taxon>Gammaproteobacteria</taxon>
        <taxon>Lysobacterales</taxon>
        <taxon>Rhodanobacteraceae</taxon>
        <taxon>Dyella</taxon>
    </lineage>
</organism>
<evidence type="ECO:0000313" key="2">
    <source>
        <dbReference type="EMBL" id="GLQ93487.1"/>
    </source>
</evidence>
<sequence length="207" mass="22118">MRKLISGLAAVICLALPLHLLAAQESSKGTGLSQADYEVAATVLQAEYPAGSNKPVLVATQTATFDCNPPVDNGFAIGGCSGMRSADTTPEALVERLSSAMPSVTVELSKKMLHEGQVPSTLTHALPVNVPQFLYGKGVTEKPASQPEMAFYMSRPAIATDRGHALIYVGIVSWLDQSKSMGRYFYLEKSGGHWIIKGHVVTWQLGT</sequence>
<protein>
    <submittedName>
        <fullName evidence="2">Uncharacterized protein</fullName>
    </submittedName>
</protein>
<keyword evidence="3" id="KW-1185">Reference proteome</keyword>
<name>A0ABQ5XP52_9GAMM</name>
<dbReference type="RefSeq" id="WP_284321197.1">
    <property type="nucleotide sequence ID" value="NZ_BSOB01000018.1"/>
</dbReference>